<evidence type="ECO:0000313" key="1">
    <source>
        <dbReference type="Ensembl" id="ENSLACP00000022579.1"/>
    </source>
</evidence>
<dbReference type="KEGG" id="lcm:102360102"/>
<keyword evidence="2" id="KW-1185">Reference proteome</keyword>
<dbReference type="PANTHER" id="PTHR36288:SF1">
    <property type="entry name" value="SIMILAR TO RIKEN CDNA A930018P22"/>
    <property type="match status" value="1"/>
</dbReference>
<dbReference type="HOGENOM" id="CLU_1906047_0_0_1"/>
<dbReference type="InParanoid" id="M3XIM3"/>
<dbReference type="InterPro" id="IPR040027">
    <property type="entry name" value="C11orf91-like"/>
</dbReference>
<evidence type="ECO:0000313" key="2">
    <source>
        <dbReference type="Proteomes" id="UP000008672"/>
    </source>
</evidence>
<reference evidence="2" key="1">
    <citation type="submission" date="2011-08" db="EMBL/GenBank/DDBJ databases">
        <title>The draft genome of Latimeria chalumnae.</title>
        <authorList>
            <person name="Di Palma F."/>
            <person name="Alfoldi J."/>
            <person name="Johnson J."/>
            <person name="Berlin A."/>
            <person name="Gnerre S."/>
            <person name="Jaffe D."/>
            <person name="MacCallum I."/>
            <person name="Young S."/>
            <person name="Walker B.J."/>
            <person name="Lander E."/>
            <person name="Lindblad-Toh K."/>
        </authorList>
    </citation>
    <scope>NUCLEOTIDE SEQUENCE [LARGE SCALE GENOMIC DNA]</scope>
    <source>
        <strain evidence="2">Wild caught</strain>
    </source>
</reference>
<protein>
    <submittedName>
        <fullName evidence="1">Chromosome 11 open reading frame 91</fullName>
    </submittedName>
</protein>
<proteinExistence type="predicted"/>
<dbReference type="Pfam" id="PF17669">
    <property type="entry name" value="DUF5529"/>
    <property type="match status" value="2"/>
</dbReference>
<gene>
    <name evidence="1" type="primary">C11orf91</name>
</gene>
<accession>M3XIM3</accession>
<reference evidence="1" key="2">
    <citation type="submission" date="2025-08" db="UniProtKB">
        <authorList>
            <consortium name="Ensembl"/>
        </authorList>
    </citation>
    <scope>IDENTIFICATION</scope>
</reference>
<dbReference type="PANTHER" id="PTHR36288">
    <property type="entry name" value="SIMILAR TO RIKEN CDNA A930018P22"/>
    <property type="match status" value="1"/>
</dbReference>
<sequence length="133" mass="15304">MNKKPSVYFPSLYDFGGSSANEFNIWKKLFLAPKSYQSPVSEEAPWPPGLAEIRYEPLKIFSPSSRVDSLAWSELDEICELDIRLKEIELLTLTGDGFDSRRYTFLKTLKDEKMQDIKAAQEQRKQTSKTCTV</sequence>
<organism evidence="1 2">
    <name type="scientific">Latimeria chalumnae</name>
    <name type="common">Coelacanth</name>
    <dbReference type="NCBI Taxonomy" id="7897"/>
    <lineage>
        <taxon>Eukaryota</taxon>
        <taxon>Metazoa</taxon>
        <taxon>Chordata</taxon>
        <taxon>Craniata</taxon>
        <taxon>Vertebrata</taxon>
        <taxon>Euteleostomi</taxon>
        <taxon>Coelacanthiformes</taxon>
        <taxon>Coelacanthidae</taxon>
        <taxon>Latimeria</taxon>
    </lineage>
</organism>
<dbReference type="AlphaFoldDB" id="M3XIM3"/>
<reference evidence="1" key="3">
    <citation type="submission" date="2025-09" db="UniProtKB">
        <authorList>
            <consortium name="Ensembl"/>
        </authorList>
    </citation>
    <scope>IDENTIFICATION</scope>
</reference>
<dbReference type="OMA" id="IWKNLFP"/>
<dbReference type="FunCoup" id="M3XIM3">
    <property type="interactions" value="4"/>
</dbReference>
<dbReference type="Ensembl" id="ENSLACT00000025914.1">
    <property type="protein sequence ID" value="ENSLACP00000022579.1"/>
    <property type="gene ID" value="ENSLACG00000022648.1"/>
</dbReference>
<dbReference type="EMBL" id="AFYH01032523">
    <property type="status" value="NOT_ANNOTATED_CDS"/>
    <property type="molecule type" value="Genomic_DNA"/>
</dbReference>
<dbReference type="eggNOG" id="ENOG502S5Z2">
    <property type="taxonomic scope" value="Eukaryota"/>
</dbReference>
<dbReference type="OrthoDB" id="9938805at2759"/>
<dbReference type="Proteomes" id="UP000008672">
    <property type="component" value="Unassembled WGS sequence"/>
</dbReference>
<dbReference type="GeneTree" id="ENSGT00390000002169"/>
<name>M3XIM3_LATCH</name>